<accession>A0A250FRA5</accession>
<gene>
    <name evidence="1" type="ORF">CGC50_05060</name>
</gene>
<dbReference type="OrthoDB" id="1073700at2"/>
<organism evidence="1 2">
    <name type="scientific">Capnocytophaga gingivalis</name>
    <dbReference type="NCBI Taxonomy" id="1017"/>
    <lineage>
        <taxon>Bacteria</taxon>
        <taxon>Pseudomonadati</taxon>
        <taxon>Bacteroidota</taxon>
        <taxon>Flavobacteriia</taxon>
        <taxon>Flavobacteriales</taxon>
        <taxon>Flavobacteriaceae</taxon>
        <taxon>Capnocytophaga</taxon>
    </lineage>
</organism>
<protein>
    <submittedName>
        <fullName evidence="1">Uncharacterized protein</fullName>
    </submittedName>
</protein>
<dbReference type="EMBL" id="CP022386">
    <property type="protein sequence ID" value="ATA86588.1"/>
    <property type="molecule type" value="Genomic_DNA"/>
</dbReference>
<evidence type="ECO:0000313" key="2">
    <source>
        <dbReference type="Proteomes" id="UP000217250"/>
    </source>
</evidence>
<sequence length="137" mass="16710">MVLNELKKVKGIYYLVEEGHYGLKMILEFEDTEYLYFDSCKFQIKKNETLNLITSKWTKLEYPELEKDDVYIKEIKEDEAIAYFIRFSNDDILHIYEYVDGLENWFLNFEIVSPKNENYNEIMTHMNETWVKRLLSY</sequence>
<evidence type="ECO:0000313" key="1">
    <source>
        <dbReference type="EMBL" id="ATA86588.1"/>
    </source>
</evidence>
<dbReference type="GeneID" id="84807933"/>
<dbReference type="AlphaFoldDB" id="A0A250FRA5"/>
<name>A0A250FRA5_9FLAO</name>
<dbReference type="Proteomes" id="UP000217250">
    <property type="component" value="Chromosome"/>
</dbReference>
<reference evidence="2" key="1">
    <citation type="submission" date="2017-06" db="EMBL/GenBank/DDBJ databases">
        <title>Capnocytophaga spp. assemblies.</title>
        <authorList>
            <person name="Gulvik C.A."/>
        </authorList>
    </citation>
    <scope>NUCLEOTIDE SEQUENCE [LARGE SCALE GENOMIC DNA]</scope>
    <source>
        <strain evidence="2">H1496</strain>
    </source>
</reference>
<proteinExistence type="predicted"/>
<dbReference type="RefSeq" id="WP_095909945.1">
    <property type="nucleotide sequence ID" value="NZ_CAUPXI010000005.1"/>
</dbReference>
<dbReference type="KEGG" id="cgh:CGC50_05060"/>